<protein>
    <submittedName>
        <fullName evidence="1">Uncharacterized protein</fullName>
    </submittedName>
</protein>
<reference evidence="1 2" key="1">
    <citation type="submission" date="2024-02" db="EMBL/GenBank/DDBJ databases">
        <authorList>
            <person name="Vignale AGUSTIN F."/>
            <person name="Sosa J E."/>
            <person name="Modenutti C."/>
        </authorList>
    </citation>
    <scope>NUCLEOTIDE SEQUENCE [LARGE SCALE GENOMIC DNA]</scope>
</reference>
<evidence type="ECO:0000313" key="1">
    <source>
        <dbReference type="EMBL" id="CAK9151986.1"/>
    </source>
</evidence>
<name>A0ABC8S446_9AQUA</name>
<dbReference type="Proteomes" id="UP001642360">
    <property type="component" value="Unassembled WGS sequence"/>
</dbReference>
<evidence type="ECO:0000313" key="2">
    <source>
        <dbReference type="Proteomes" id="UP001642360"/>
    </source>
</evidence>
<gene>
    <name evidence="1" type="ORF">ILEXP_LOCUS20160</name>
</gene>
<keyword evidence="2" id="KW-1185">Reference proteome</keyword>
<organism evidence="1 2">
    <name type="scientific">Ilex paraguariensis</name>
    <name type="common">yerba mate</name>
    <dbReference type="NCBI Taxonomy" id="185542"/>
    <lineage>
        <taxon>Eukaryota</taxon>
        <taxon>Viridiplantae</taxon>
        <taxon>Streptophyta</taxon>
        <taxon>Embryophyta</taxon>
        <taxon>Tracheophyta</taxon>
        <taxon>Spermatophyta</taxon>
        <taxon>Magnoliopsida</taxon>
        <taxon>eudicotyledons</taxon>
        <taxon>Gunneridae</taxon>
        <taxon>Pentapetalae</taxon>
        <taxon>asterids</taxon>
        <taxon>campanulids</taxon>
        <taxon>Aquifoliales</taxon>
        <taxon>Aquifoliaceae</taxon>
        <taxon>Ilex</taxon>
    </lineage>
</organism>
<proteinExistence type="predicted"/>
<comment type="caution">
    <text evidence="1">The sequence shown here is derived from an EMBL/GenBank/DDBJ whole genome shotgun (WGS) entry which is preliminary data.</text>
</comment>
<sequence length="119" mass="13640">MPFCEVENMSDCLVSPLLDICWYHIFSEPLHPESRGSIFMGRGLNPRGTYRGERWVAKTFPLGSLSCSLVDVSLVNTFDHSFCFYSKLLCVRSYKNVQDCRNCVDQEMKSLISFIAKLL</sequence>
<dbReference type="AlphaFoldDB" id="A0ABC8S446"/>
<dbReference type="EMBL" id="CAUOFW020002188">
    <property type="protein sequence ID" value="CAK9151986.1"/>
    <property type="molecule type" value="Genomic_DNA"/>
</dbReference>
<accession>A0ABC8S446</accession>